<dbReference type="PANTHER" id="PTHR21328">
    <property type="entry name" value="POLY ADP-RIBOSE POLYMERASE FAMILY, MEMBER PARP"/>
    <property type="match status" value="1"/>
</dbReference>
<comment type="similarity">
    <text evidence="5">Belongs to the ARTD/PARP family.</text>
</comment>
<dbReference type="PROSITE" id="PS51059">
    <property type="entry name" value="PARP_CATALYTIC"/>
    <property type="match status" value="1"/>
</dbReference>
<evidence type="ECO:0000256" key="6">
    <source>
        <dbReference type="RuleBase" id="RU362114"/>
    </source>
</evidence>
<evidence type="ECO:0000256" key="1">
    <source>
        <dbReference type="ARBA" id="ARBA00022676"/>
    </source>
</evidence>
<dbReference type="GO" id="GO:0016779">
    <property type="term" value="F:nucleotidyltransferase activity"/>
    <property type="evidence" value="ECO:0007669"/>
    <property type="project" value="UniProtKB-KW"/>
</dbReference>
<proteinExistence type="inferred from homology"/>
<evidence type="ECO:0000313" key="9">
    <source>
        <dbReference type="Proteomes" id="UP001328107"/>
    </source>
</evidence>
<name>A0AAN5D241_9BILA</name>
<accession>A0AAN5D241</accession>
<dbReference type="FunFam" id="3.90.228.10:FF:000022">
    <property type="entry name" value="Poly [ADP-ribose] polymerase"/>
    <property type="match status" value="1"/>
</dbReference>
<evidence type="ECO:0000256" key="4">
    <source>
        <dbReference type="ARBA" id="ARBA00023027"/>
    </source>
</evidence>
<feature type="domain" description="PARP catalytic" evidence="7">
    <location>
        <begin position="67"/>
        <end position="297"/>
    </location>
</feature>
<keyword evidence="1 6" id="KW-0328">Glycosyltransferase</keyword>
<dbReference type="EMBL" id="BTRK01000005">
    <property type="protein sequence ID" value="GMR54722.1"/>
    <property type="molecule type" value="Genomic_DNA"/>
</dbReference>
<dbReference type="InterPro" id="IPR051838">
    <property type="entry name" value="ARTD_PARP"/>
</dbReference>
<feature type="non-terminal residue" evidence="8">
    <location>
        <position position="297"/>
    </location>
</feature>
<keyword evidence="2 6" id="KW-0808">Transferase</keyword>
<evidence type="ECO:0000256" key="5">
    <source>
        <dbReference type="ARBA" id="ARBA00024347"/>
    </source>
</evidence>
<reference evidence="9" key="1">
    <citation type="submission" date="2022-10" db="EMBL/GenBank/DDBJ databases">
        <title>Genome assembly of Pristionchus species.</title>
        <authorList>
            <person name="Yoshida K."/>
            <person name="Sommer R.J."/>
        </authorList>
    </citation>
    <scope>NUCLEOTIDE SEQUENCE [LARGE SCALE GENOMIC DNA]</scope>
    <source>
        <strain evidence="9">RS5460</strain>
    </source>
</reference>
<dbReference type="Gene3D" id="3.90.228.10">
    <property type="match status" value="1"/>
</dbReference>
<dbReference type="GO" id="GO:0003950">
    <property type="term" value="F:NAD+ poly-ADP-ribosyltransferase activity"/>
    <property type="evidence" value="ECO:0007669"/>
    <property type="project" value="UniProtKB-UniRule"/>
</dbReference>
<dbReference type="Pfam" id="PF00644">
    <property type="entry name" value="PARP"/>
    <property type="match status" value="1"/>
</dbReference>
<keyword evidence="9" id="KW-1185">Reference proteome</keyword>
<dbReference type="Proteomes" id="UP001328107">
    <property type="component" value="Unassembled WGS sequence"/>
</dbReference>
<comment type="caution">
    <text evidence="8">The sequence shown here is derived from an EMBL/GenBank/DDBJ whole genome shotgun (WGS) entry which is preliminary data.</text>
</comment>
<evidence type="ECO:0000313" key="8">
    <source>
        <dbReference type="EMBL" id="GMR54722.1"/>
    </source>
</evidence>
<gene>
    <name evidence="8" type="ORF">PMAYCL1PPCAC_24917</name>
</gene>
<protein>
    <recommendedName>
        <fullName evidence="6">Poly [ADP-ribose] polymerase</fullName>
        <shortName evidence="6">PARP</shortName>
        <ecNumber evidence="6">2.4.2.-</ecNumber>
    </recommendedName>
</protein>
<dbReference type="SUPFAM" id="SSF56399">
    <property type="entry name" value="ADP-ribosylation"/>
    <property type="match status" value="1"/>
</dbReference>
<keyword evidence="4 6" id="KW-0520">NAD</keyword>
<evidence type="ECO:0000259" key="7">
    <source>
        <dbReference type="PROSITE" id="PS51059"/>
    </source>
</evidence>
<dbReference type="InterPro" id="IPR012317">
    <property type="entry name" value="Poly(ADP-ribose)pol_cat_dom"/>
</dbReference>
<organism evidence="8 9">
    <name type="scientific">Pristionchus mayeri</name>
    <dbReference type="NCBI Taxonomy" id="1317129"/>
    <lineage>
        <taxon>Eukaryota</taxon>
        <taxon>Metazoa</taxon>
        <taxon>Ecdysozoa</taxon>
        <taxon>Nematoda</taxon>
        <taxon>Chromadorea</taxon>
        <taxon>Rhabditida</taxon>
        <taxon>Rhabditina</taxon>
        <taxon>Diplogasteromorpha</taxon>
        <taxon>Diplogasteroidea</taxon>
        <taxon>Neodiplogasteridae</taxon>
        <taxon>Pristionchus</taxon>
    </lineage>
</organism>
<dbReference type="EC" id="2.4.2.-" evidence="6"/>
<dbReference type="AlphaFoldDB" id="A0AAN5D241"/>
<sequence>MAFNAAASSCRRNDILTPAPSTRDKEQLMEEIKKLYKKIDKNWLVVFPFPDVHNMLGCVMPCAREILQSPSNYQNFKKETPRVAQFIEWLVISNQSYLELVPKQLNVDYLKTPHQFLFVSDTPQKQAEFDGLVSRNGGRTRYLFHGSRMENWHSIIRTGLKNMSGTKYMLVGAAYGNGIYLSNHLATSYGYCSRFHSGNISQNCINNNCCLSKSLKEGGMALLAVVEVVDTPEAYQYNQGQIVVVKEDKWCSIRMLVAYTGHVPDVDLNNMDGQSRRKIQEVTQMYKTGDILERARH</sequence>
<evidence type="ECO:0000256" key="2">
    <source>
        <dbReference type="ARBA" id="ARBA00022679"/>
    </source>
</evidence>
<evidence type="ECO:0000256" key="3">
    <source>
        <dbReference type="ARBA" id="ARBA00022695"/>
    </source>
</evidence>
<keyword evidence="3" id="KW-0548">Nucleotidyltransferase</keyword>